<sequence>MGTVHGLDDFTNNGVQAFSDMHLTILDYSLKDNQVWVRFTNEGTQVGTFMGYPASHKHAVWNGLGMYTVEDGKIKKGWFSEDILSMFMQFGHIK</sequence>
<proteinExistence type="predicted"/>
<dbReference type="InterPro" id="IPR009959">
    <property type="entry name" value="Cyclase_SnoaL-like"/>
</dbReference>
<dbReference type="PANTHER" id="PTHR38436:SF1">
    <property type="entry name" value="ESTER CYCLASE"/>
    <property type="match status" value="1"/>
</dbReference>
<dbReference type="Gene3D" id="3.10.450.50">
    <property type="match status" value="1"/>
</dbReference>
<accession>A0A2N5WF57</accession>
<comment type="caution">
    <text evidence="1">The sequence shown here is derived from an EMBL/GenBank/DDBJ whole genome shotgun (WGS) entry which is preliminary data.</text>
</comment>
<dbReference type="PANTHER" id="PTHR38436">
    <property type="entry name" value="POLYKETIDE CYCLASE SNOAL-LIKE DOMAIN"/>
    <property type="match status" value="1"/>
</dbReference>
<dbReference type="Pfam" id="PF07366">
    <property type="entry name" value="SnoaL"/>
    <property type="match status" value="1"/>
</dbReference>
<evidence type="ECO:0000313" key="2">
    <source>
        <dbReference type="Proteomes" id="UP000234865"/>
    </source>
</evidence>
<dbReference type="AlphaFoldDB" id="A0A2N5WF57"/>
<dbReference type="Proteomes" id="UP000234865">
    <property type="component" value="Unassembled WGS sequence"/>
</dbReference>
<reference evidence="2" key="1">
    <citation type="submission" date="2016-08" db="EMBL/GenBank/DDBJ databases">
        <title>Comparative genomics of Lactococcus lactis strain WFLU12 isolated from the gastrointestinal tract of wild olive flounder (Paralichythys olivaceus).</title>
        <authorList>
            <person name="Nguyen T.L."/>
            <person name="Kim D.-H."/>
        </authorList>
    </citation>
    <scope>NUCLEOTIDE SEQUENCE [LARGE SCALE GENOMIC DNA]</scope>
    <source>
        <strain evidence="2">WFLU12</strain>
    </source>
</reference>
<name>A0A2N5WF57_LACLL</name>
<protein>
    <submittedName>
        <fullName evidence="1">Putative ester cyclase</fullName>
    </submittedName>
</protein>
<dbReference type="GO" id="GO:0030638">
    <property type="term" value="P:polyketide metabolic process"/>
    <property type="evidence" value="ECO:0007669"/>
    <property type="project" value="InterPro"/>
</dbReference>
<dbReference type="SUPFAM" id="SSF54427">
    <property type="entry name" value="NTF2-like"/>
    <property type="match status" value="1"/>
</dbReference>
<evidence type="ECO:0000313" key="1">
    <source>
        <dbReference type="EMBL" id="PLW60879.2"/>
    </source>
</evidence>
<organism evidence="1 2">
    <name type="scientific">Lactococcus lactis subsp. lactis</name>
    <name type="common">Streptococcus lactis</name>
    <dbReference type="NCBI Taxonomy" id="1360"/>
    <lineage>
        <taxon>Bacteria</taxon>
        <taxon>Bacillati</taxon>
        <taxon>Bacillota</taxon>
        <taxon>Bacilli</taxon>
        <taxon>Lactobacillales</taxon>
        <taxon>Streptococcaceae</taxon>
        <taxon>Lactococcus</taxon>
    </lineage>
</organism>
<gene>
    <name evidence="1" type="ORF">CYU10_001928</name>
</gene>
<dbReference type="EMBL" id="PKRZ01000001">
    <property type="protein sequence ID" value="PLW60879.2"/>
    <property type="molecule type" value="Genomic_DNA"/>
</dbReference>
<dbReference type="InterPro" id="IPR032710">
    <property type="entry name" value="NTF2-like_dom_sf"/>
</dbReference>